<gene>
    <name evidence="2" type="ORF">CMV_017158</name>
</gene>
<evidence type="ECO:0000313" key="2">
    <source>
        <dbReference type="EMBL" id="KAF3957869.1"/>
    </source>
</evidence>
<evidence type="ECO:0000259" key="1">
    <source>
        <dbReference type="Pfam" id="PF13966"/>
    </source>
</evidence>
<feature type="domain" description="Reverse transcriptase zinc-binding" evidence="1">
    <location>
        <begin position="65"/>
        <end position="118"/>
    </location>
</feature>
<dbReference type="EMBL" id="JRKL02002705">
    <property type="protein sequence ID" value="KAF3957869.1"/>
    <property type="molecule type" value="Genomic_DNA"/>
</dbReference>
<protein>
    <recommendedName>
        <fullName evidence="1">Reverse transcriptase zinc-binding domain-containing protein</fullName>
    </recommendedName>
</protein>
<dbReference type="Proteomes" id="UP000737018">
    <property type="component" value="Unassembled WGS sequence"/>
</dbReference>
<name>A0A8J4VQV6_9ROSI</name>
<accession>A0A8J4VQV6</accession>
<evidence type="ECO:0000313" key="3">
    <source>
        <dbReference type="Proteomes" id="UP000737018"/>
    </source>
</evidence>
<dbReference type="InterPro" id="IPR026960">
    <property type="entry name" value="RVT-Znf"/>
</dbReference>
<comment type="caution">
    <text evidence="2">The sequence shown here is derived from an EMBL/GenBank/DDBJ whole genome shotgun (WGS) entry which is preliminary data.</text>
</comment>
<sequence length="122" mass="14027">MHGPLTREEEDLKIRDLASVNGWNWEKISMVLLANVCREIQAMPRACVVNEEDKLIWVASPNGDFNLNSAYSLANGEDHHLFNDKWIWKIPVLPRIQFFLWMCCHNSLATQEHLAAREPGNG</sequence>
<dbReference type="Pfam" id="PF13966">
    <property type="entry name" value="zf-RVT"/>
    <property type="match status" value="1"/>
</dbReference>
<dbReference type="OrthoDB" id="1937542at2759"/>
<reference evidence="2" key="1">
    <citation type="submission" date="2020-03" db="EMBL/GenBank/DDBJ databases">
        <title>Castanea mollissima Vanexum genome sequencing.</title>
        <authorList>
            <person name="Staton M."/>
        </authorList>
    </citation>
    <scope>NUCLEOTIDE SEQUENCE</scope>
    <source>
        <tissue evidence="2">Leaf</tissue>
    </source>
</reference>
<organism evidence="2 3">
    <name type="scientific">Castanea mollissima</name>
    <name type="common">Chinese chestnut</name>
    <dbReference type="NCBI Taxonomy" id="60419"/>
    <lineage>
        <taxon>Eukaryota</taxon>
        <taxon>Viridiplantae</taxon>
        <taxon>Streptophyta</taxon>
        <taxon>Embryophyta</taxon>
        <taxon>Tracheophyta</taxon>
        <taxon>Spermatophyta</taxon>
        <taxon>Magnoliopsida</taxon>
        <taxon>eudicotyledons</taxon>
        <taxon>Gunneridae</taxon>
        <taxon>Pentapetalae</taxon>
        <taxon>rosids</taxon>
        <taxon>fabids</taxon>
        <taxon>Fagales</taxon>
        <taxon>Fagaceae</taxon>
        <taxon>Castanea</taxon>
    </lineage>
</organism>
<keyword evidence="3" id="KW-1185">Reference proteome</keyword>
<proteinExistence type="predicted"/>
<dbReference type="AlphaFoldDB" id="A0A8J4VQV6"/>